<evidence type="ECO:0000313" key="3">
    <source>
        <dbReference type="EMBL" id="PKU51234.1"/>
    </source>
</evidence>
<name>A0A2I0UYT8_9BACI</name>
<dbReference type="SFLD" id="SFLDS00003">
    <property type="entry name" value="Haloacid_Dehalogenase"/>
    <property type="match status" value="1"/>
</dbReference>
<dbReference type="SUPFAM" id="SSF56784">
    <property type="entry name" value="HAD-like"/>
    <property type="match status" value="1"/>
</dbReference>
<dbReference type="InterPro" id="IPR006439">
    <property type="entry name" value="HAD-SF_hydro_IA"/>
</dbReference>
<dbReference type="InterPro" id="IPR023214">
    <property type="entry name" value="HAD_sf"/>
</dbReference>
<dbReference type="GO" id="GO:0006281">
    <property type="term" value="P:DNA repair"/>
    <property type="evidence" value="ECO:0007669"/>
    <property type="project" value="TreeGrafter"/>
</dbReference>
<keyword evidence="2" id="KW-0460">Magnesium</keyword>
<dbReference type="RefSeq" id="WP_101966616.1">
    <property type="nucleotide sequence ID" value="NZ_PDFK01000003.1"/>
</dbReference>
<sequence>MLRAIIFDVDGTILDTEQAILQSLQRTLREETQKEYSFEALRFALGIPGKDALQRLKVDNIEAVHQRWSAAVLDFSHEVAVFENLEAVIQQLARTSLQMGIVTSKTAQEIVDEFNPFGLSDYFQHIVSASDTEKHKPHPEPLLKCLDTLQVAPEEAIYIGDSIYDFQCAKQAGAKFALALWGAKTTTGFENADYVLQEPKDILTLIS</sequence>
<accession>A0A2I0UYT8</accession>
<evidence type="ECO:0000256" key="2">
    <source>
        <dbReference type="ARBA" id="ARBA00022842"/>
    </source>
</evidence>
<dbReference type="InterPro" id="IPR023198">
    <property type="entry name" value="PGP-like_dom2"/>
</dbReference>
<comment type="caution">
    <text evidence="3">The sequence shown here is derived from an EMBL/GenBank/DDBJ whole genome shotgun (WGS) entry which is preliminary data.</text>
</comment>
<dbReference type="PRINTS" id="PR00413">
    <property type="entry name" value="HADHALOGNASE"/>
</dbReference>
<gene>
    <name evidence="3" type="ORF">CRI88_10915</name>
</gene>
<dbReference type="GO" id="GO:0008967">
    <property type="term" value="F:phosphoglycolate phosphatase activity"/>
    <property type="evidence" value="ECO:0007669"/>
    <property type="project" value="TreeGrafter"/>
</dbReference>
<dbReference type="NCBIfam" id="TIGR01549">
    <property type="entry name" value="HAD-SF-IA-v1"/>
    <property type="match status" value="1"/>
</dbReference>
<dbReference type="InterPro" id="IPR050155">
    <property type="entry name" value="HAD-like_hydrolase_sf"/>
</dbReference>
<dbReference type="Proteomes" id="UP000234956">
    <property type="component" value="Unassembled WGS sequence"/>
</dbReference>
<dbReference type="Pfam" id="PF13419">
    <property type="entry name" value="HAD_2"/>
    <property type="match status" value="1"/>
</dbReference>
<dbReference type="GO" id="GO:0005829">
    <property type="term" value="C:cytosol"/>
    <property type="evidence" value="ECO:0007669"/>
    <property type="project" value="TreeGrafter"/>
</dbReference>
<dbReference type="EMBL" id="PDFK01000003">
    <property type="protein sequence ID" value="PKU51234.1"/>
    <property type="molecule type" value="Genomic_DNA"/>
</dbReference>
<protein>
    <submittedName>
        <fullName evidence="3">HAD family hydrolase</fullName>
    </submittedName>
</protein>
<reference evidence="3 4" key="1">
    <citation type="submission" date="2017-10" db="EMBL/GenBank/DDBJ databases">
        <title>Draft genome of Lysinibacillus fusiformis strain Juneja, a laboratory-derived pathogen of Drosophila melanogaster.</title>
        <authorList>
            <person name="Smith B.R."/>
            <person name="Unckless R.L."/>
        </authorList>
    </citation>
    <scope>NUCLEOTIDE SEQUENCE [LARGE SCALE GENOMIC DNA]</scope>
    <source>
        <strain evidence="3 4">Juneja</strain>
    </source>
</reference>
<dbReference type="InterPro" id="IPR036412">
    <property type="entry name" value="HAD-like_sf"/>
</dbReference>
<keyword evidence="1 3" id="KW-0378">Hydrolase</keyword>
<dbReference type="PANTHER" id="PTHR43434">
    <property type="entry name" value="PHOSPHOGLYCOLATE PHOSPHATASE"/>
    <property type="match status" value="1"/>
</dbReference>
<evidence type="ECO:0000256" key="1">
    <source>
        <dbReference type="ARBA" id="ARBA00022801"/>
    </source>
</evidence>
<organism evidence="3 4">
    <name type="scientific">Lysinibacillus fusiformis</name>
    <dbReference type="NCBI Taxonomy" id="28031"/>
    <lineage>
        <taxon>Bacteria</taxon>
        <taxon>Bacillati</taxon>
        <taxon>Bacillota</taxon>
        <taxon>Bacilli</taxon>
        <taxon>Bacillales</taxon>
        <taxon>Bacillaceae</taxon>
        <taxon>Lysinibacillus</taxon>
    </lineage>
</organism>
<dbReference type="Gene3D" id="1.10.150.240">
    <property type="entry name" value="Putative phosphatase, domain 2"/>
    <property type="match status" value="1"/>
</dbReference>
<dbReference type="SFLD" id="SFLDG01135">
    <property type="entry name" value="C1.5.6:_HAD__Beta-PGM__Phospha"/>
    <property type="match status" value="1"/>
</dbReference>
<proteinExistence type="predicted"/>
<dbReference type="Gene3D" id="3.40.50.1000">
    <property type="entry name" value="HAD superfamily/HAD-like"/>
    <property type="match status" value="1"/>
</dbReference>
<dbReference type="PANTHER" id="PTHR43434:SF26">
    <property type="entry name" value="PYROPHOSPHATASE PPAX"/>
    <property type="match status" value="1"/>
</dbReference>
<dbReference type="InterPro" id="IPR041492">
    <property type="entry name" value="HAD_2"/>
</dbReference>
<evidence type="ECO:0000313" key="4">
    <source>
        <dbReference type="Proteomes" id="UP000234956"/>
    </source>
</evidence>
<dbReference type="AlphaFoldDB" id="A0A2I0UYT8"/>
<dbReference type="SFLD" id="SFLDG01129">
    <property type="entry name" value="C1.5:_HAD__Beta-PGM__Phosphata"/>
    <property type="match status" value="1"/>
</dbReference>